<protein>
    <submittedName>
        <fullName evidence="2">Uncharacterized protein</fullName>
    </submittedName>
</protein>
<keyword evidence="3" id="KW-1185">Reference proteome</keyword>
<gene>
    <name evidence="2" type="ORF">POPTR_001G332400</name>
</gene>
<name>A0A2K2C7J9_POPTR</name>
<keyword evidence="1" id="KW-1133">Transmembrane helix</keyword>
<sequence>METDHVQKTSPCCLCYHFTWKVGLTRLSILFHSESWALTICVFHTAVQYIVTLRWSSIVSRLISRRSRYNKIWMR</sequence>
<feature type="transmembrane region" description="Helical" evidence="1">
    <location>
        <begin position="36"/>
        <end position="56"/>
    </location>
</feature>
<organism evidence="2 3">
    <name type="scientific">Populus trichocarpa</name>
    <name type="common">Western balsam poplar</name>
    <name type="synonym">Populus balsamifera subsp. trichocarpa</name>
    <dbReference type="NCBI Taxonomy" id="3694"/>
    <lineage>
        <taxon>Eukaryota</taxon>
        <taxon>Viridiplantae</taxon>
        <taxon>Streptophyta</taxon>
        <taxon>Embryophyta</taxon>
        <taxon>Tracheophyta</taxon>
        <taxon>Spermatophyta</taxon>
        <taxon>Magnoliopsida</taxon>
        <taxon>eudicotyledons</taxon>
        <taxon>Gunneridae</taxon>
        <taxon>Pentapetalae</taxon>
        <taxon>rosids</taxon>
        <taxon>fabids</taxon>
        <taxon>Malpighiales</taxon>
        <taxon>Salicaceae</taxon>
        <taxon>Saliceae</taxon>
        <taxon>Populus</taxon>
    </lineage>
</organism>
<proteinExistence type="predicted"/>
<evidence type="ECO:0000313" key="3">
    <source>
        <dbReference type="Proteomes" id="UP000006729"/>
    </source>
</evidence>
<dbReference type="Proteomes" id="UP000006729">
    <property type="component" value="Chromosome 1"/>
</dbReference>
<dbReference type="AlphaFoldDB" id="A0A2K2C7J9"/>
<reference evidence="2 3" key="1">
    <citation type="journal article" date="2006" name="Science">
        <title>The genome of black cottonwood, Populus trichocarpa (Torr. &amp; Gray).</title>
        <authorList>
            <person name="Tuskan G.A."/>
            <person name="Difazio S."/>
            <person name="Jansson S."/>
            <person name="Bohlmann J."/>
            <person name="Grigoriev I."/>
            <person name="Hellsten U."/>
            <person name="Putnam N."/>
            <person name="Ralph S."/>
            <person name="Rombauts S."/>
            <person name="Salamov A."/>
            <person name="Schein J."/>
            <person name="Sterck L."/>
            <person name="Aerts A."/>
            <person name="Bhalerao R.R."/>
            <person name="Bhalerao R.P."/>
            <person name="Blaudez D."/>
            <person name="Boerjan W."/>
            <person name="Brun A."/>
            <person name="Brunner A."/>
            <person name="Busov V."/>
            <person name="Campbell M."/>
            <person name="Carlson J."/>
            <person name="Chalot M."/>
            <person name="Chapman J."/>
            <person name="Chen G.L."/>
            <person name="Cooper D."/>
            <person name="Coutinho P.M."/>
            <person name="Couturier J."/>
            <person name="Covert S."/>
            <person name="Cronk Q."/>
            <person name="Cunningham R."/>
            <person name="Davis J."/>
            <person name="Degroeve S."/>
            <person name="Dejardin A."/>
            <person name="Depamphilis C."/>
            <person name="Detter J."/>
            <person name="Dirks B."/>
            <person name="Dubchak I."/>
            <person name="Duplessis S."/>
            <person name="Ehlting J."/>
            <person name="Ellis B."/>
            <person name="Gendler K."/>
            <person name="Goodstein D."/>
            <person name="Gribskov M."/>
            <person name="Grimwood J."/>
            <person name="Groover A."/>
            <person name="Gunter L."/>
            <person name="Hamberger B."/>
            <person name="Heinze B."/>
            <person name="Helariutta Y."/>
            <person name="Henrissat B."/>
            <person name="Holligan D."/>
            <person name="Holt R."/>
            <person name="Huang W."/>
            <person name="Islam-Faridi N."/>
            <person name="Jones S."/>
            <person name="Jones-Rhoades M."/>
            <person name="Jorgensen R."/>
            <person name="Joshi C."/>
            <person name="Kangasjarvi J."/>
            <person name="Karlsson J."/>
            <person name="Kelleher C."/>
            <person name="Kirkpatrick R."/>
            <person name="Kirst M."/>
            <person name="Kohler A."/>
            <person name="Kalluri U."/>
            <person name="Larimer F."/>
            <person name="Leebens-Mack J."/>
            <person name="Leple J.C."/>
            <person name="Locascio P."/>
            <person name="Lou Y."/>
            <person name="Lucas S."/>
            <person name="Martin F."/>
            <person name="Montanini B."/>
            <person name="Napoli C."/>
            <person name="Nelson D.R."/>
            <person name="Nelson C."/>
            <person name="Nieminen K."/>
            <person name="Nilsson O."/>
            <person name="Pereda V."/>
            <person name="Peter G."/>
            <person name="Philippe R."/>
            <person name="Pilate G."/>
            <person name="Poliakov A."/>
            <person name="Razumovskaya J."/>
            <person name="Richardson P."/>
            <person name="Rinaldi C."/>
            <person name="Ritland K."/>
            <person name="Rouze P."/>
            <person name="Ryaboy D."/>
            <person name="Schmutz J."/>
            <person name="Schrader J."/>
            <person name="Segerman B."/>
            <person name="Shin H."/>
            <person name="Siddiqui A."/>
            <person name="Sterky F."/>
            <person name="Terry A."/>
            <person name="Tsai C.J."/>
            <person name="Uberbacher E."/>
            <person name="Unneberg P."/>
            <person name="Vahala J."/>
            <person name="Wall K."/>
            <person name="Wessler S."/>
            <person name="Yang G."/>
            <person name="Yin T."/>
            <person name="Douglas C."/>
            <person name="Marra M."/>
            <person name="Sandberg G."/>
            <person name="Van de Peer Y."/>
            <person name="Rokhsar D."/>
        </authorList>
    </citation>
    <scope>NUCLEOTIDE SEQUENCE [LARGE SCALE GENOMIC DNA]</scope>
    <source>
        <strain evidence="3">cv. Nisqually</strain>
    </source>
</reference>
<evidence type="ECO:0000256" key="1">
    <source>
        <dbReference type="SAM" id="Phobius"/>
    </source>
</evidence>
<dbReference type="InParanoid" id="A0A2K2C7J9"/>
<accession>A0A2K2C7J9</accession>
<keyword evidence="1" id="KW-0472">Membrane</keyword>
<dbReference type="EMBL" id="CM009290">
    <property type="protein sequence ID" value="PNT57990.1"/>
    <property type="molecule type" value="Genomic_DNA"/>
</dbReference>
<keyword evidence="1" id="KW-0812">Transmembrane</keyword>
<evidence type="ECO:0000313" key="2">
    <source>
        <dbReference type="EMBL" id="PNT57990.1"/>
    </source>
</evidence>